<protein>
    <submittedName>
        <fullName evidence="1">Uncharacterized protein</fullName>
    </submittedName>
</protein>
<evidence type="ECO:0000313" key="2">
    <source>
        <dbReference type="Proteomes" id="UP000428260"/>
    </source>
</evidence>
<proteinExistence type="predicted"/>
<sequence length="377" mass="43629">MNGLLKIFFLILFFQLTTETKHPEITRLHQPSFQEQTEEIIPHYINFNDTIHSDTLYEYLAKSGFPLMYSRRIPTEVCIDDECRPVNIDLYWNNTGRYLGYKLPEGEFLSKTKHKPFVAEEYDRLHTLLGDPLSALAHYSISELVKTKDTTKTGVDAVSTATIAAVMDYIVPGAVYTSYTLWHIVYGETKREIELRTSKKLNSEQVIKFLNTDALEDKVWVLNHFPKKMQISDALLTKLLKLVSGDDIYLAERALYVIRPEKLTKDVQLQLIQSFKNSGHLQKKLIADKLKEAPVLAPETMELLANELENLNALLVKNVLDLFQNQEVENMQVNNEVALLLKNDNRYIASHAFKFLESRQMLDKKISKQINKYQKRN</sequence>
<accession>A0A6I6K5L8</accession>
<evidence type="ECO:0000313" key="1">
    <source>
        <dbReference type="EMBL" id="QGY46913.1"/>
    </source>
</evidence>
<keyword evidence="2" id="KW-1185">Reference proteome</keyword>
<name>A0A6I6K5L8_9BACT</name>
<reference evidence="1 2" key="1">
    <citation type="submission" date="2019-11" db="EMBL/GenBank/DDBJ databases">
        <authorList>
            <person name="Zheng R.K."/>
            <person name="Sun C.M."/>
        </authorList>
    </citation>
    <scope>NUCLEOTIDE SEQUENCE [LARGE SCALE GENOMIC DNA]</scope>
    <source>
        <strain evidence="1 2">WC007</strain>
    </source>
</reference>
<dbReference type="AlphaFoldDB" id="A0A6I6K5L8"/>
<gene>
    <name evidence="1" type="ORF">GM418_25615</name>
</gene>
<organism evidence="1 2">
    <name type="scientific">Maribellus comscasis</name>
    <dbReference type="NCBI Taxonomy" id="2681766"/>
    <lineage>
        <taxon>Bacteria</taxon>
        <taxon>Pseudomonadati</taxon>
        <taxon>Bacteroidota</taxon>
        <taxon>Bacteroidia</taxon>
        <taxon>Marinilabiliales</taxon>
        <taxon>Prolixibacteraceae</taxon>
        <taxon>Maribellus</taxon>
    </lineage>
</organism>
<dbReference type="EMBL" id="CP046401">
    <property type="protein sequence ID" value="QGY46913.1"/>
    <property type="molecule type" value="Genomic_DNA"/>
</dbReference>
<dbReference type="Proteomes" id="UP000428260">
    <property type="component" value="Chromosome"/>
</dbReference>
<dbReference type="RefSeq" id="WP_158870268.1">
    <property type="nucleotide sequence ID" value="NZ_CP046401.1"/>
</dbReference>
<dbReference type="KEGG" id="mcos:GM418_25615"/>